<keyword evidence="3" id="KW-1185">Reference proteome</keyword>
<dbReference type="GO" id="GO:0003677">
    <property type="term" value="F:DNA binding"/>
    <property type="evidence" value="ECO:0007669"/>
    <property type="project" value="InterPro"/>
</dbReference>
<reference evidence="2" key="1">
    <citation type="submission" date="2022-03" db="EMBL/GenBank/DDBJ databases">
        <title>Proposal of a novel genus Dryocolo and two novel species.</title>
        <authorList>
            <person name="Maddock D.W."/>
            <person name="Brady C.L."/>
            <person name="Denman S."/>
            <person name="Arnold D."/>
        </authorList>
    </citation>
    <scope>NUCLEOTIDE SEQUENCE</scope>
    <source>
        <strain evidence="2">H6W4</strain>
    </source>
</reference>
<evidence type="ECO:0000313" key="2">
    <source>
        <dbReference type="EMBL" id="MCT4700494.1"/>
    </source>
</evidence>
<evidence type="ECO:0000313" key="3">
    <source>
        <dbReference type="Proteomes" id="UP001150641"/>
    </source>
</evidence>
<dbReference type="Pfam" id="PF04986">
    <property type="entry name" value="Y2_Tnp"/>
    <property type="match status" value="1"/>
</dbReference>
<proteinExistence type="predicted"/>
<feature type="domain" description="Transposase IS801/IS1294" evidence="1">
    <location>
        <begin position="3"/>
        <end position="61"/>
    </location>
</feature>
<name>A0A9X2W440_9ENTR</name>
<sequence length="151" mass="17889">MASQLRHYRSGAVVHQYYDHRTQQHKRQKISQEEMLQRYVSHIPARHFKMVRYYDFLANRKRGSLLPKVYNALEMTVRGKPKRPGFAVLRKGFQGTAPYQRILCKGWLHFAGAVAGEYATKLLSDRLHRTAKKRWLQTHIWISAPEKWVLD</sequence>
<comment type="caution">
    <text evidence="2">The sequence shown here is derived from an EMBL/GenBank/DDBJ whole genome shotgun (WGS) entry which is preliminary data.</text>
</comment>
<protein>
    <submittedName>
        <fullName evidence="2">Transposase</fullName>
    </submittedName>
</protein>
<dbReference type="GO" id="GO:0004803">
    <property type="term" value="F:transposase activity"/>
    <property type="evidence" value="ECO:0007669"/>
    <property type="project" value="InterPro"/>
</dbReference>
<dbReference type="AlphaFoldDB" id="A0A9X2W440"/>
<evidence type="ECO:0000259" key="1">
    <source>
        <dbReference type="Pfam" id="PF04986"/>
    </source>
</evidence>
<dbReference type="GO" id="GO:0006313">
    <property type="term" value="P:DNA transposition"/>
    <property type="evidence" value="ECO:0007669"/>
    <property type="project" value="InterPro"/>
</dbReference>
<dbReference type="EMBL" id="JALHAP010000066">
    <property type="protein sequence ID" value="MCT4700494.1"/>
    <property type="molecule type" value="Genomic_DNA"/>
</dbReference>
<dbReference type="Proteomes" id="UP001150641">
    <property type="component" value="Unassembled WGS sequence"/>
</dbReference>
<accession>A0A9X2W440</accession>
<gene>
    <name evidence="2" type="ORF">MUA00_01495</name>
</gene>
<dbReference type="InterPro" id="IPR007069">
    <property type="entry name" value="Transposase_32"/>
</dbReference>
<organism evidence="2 3">
    <name type="scientific">Dryocola boscaweniae</name>
    <dbReference type="NCBI Taxonomy" id="2925397"/>
    <lineage>
        <taxon>Bacteria</taxon>
        <taxon>Pseudomonadati</taxon>
        <taxon>Pseudomonadota</taxon>
        <taxon>Gammaproteobacteria</taxon>
        <taxon>Enterobacterales</taxon>
        <taxon>Enterobacteriaceae</taxon>
        <taxon>Dryocola</taxon>
    </lineage>
</organism>
<dbReference type="RefSeq" id="WP_271121367.1">
    <property type="nucleotide sequence ID" value="NZ_JALHAN010000053.1"/>
</dbReference>